<proteinExistence type="predicted"/>
<sequence>MCTVRSYESGAELAAEIAKRGDLFIGEFADVPVGGWDRLVDGVDRTPRQMIAYQLGWMGLLLSWEREEHAGAEVVTPAPGFRWNQLGDLYDAFYQRWEESSAEELIDRFTTMLGEVVHLVNSLTEEELFEPGRRAWASSTPSAWPVWKWVHINTVAPFTTFRTKMRKWKKQAGV</sequence>
<name>A0A7K0J9C0_9ACTN</name>
<reference evidence="1 2" key="1">
    <citation type="submission" date="2019-08" db="EMBL/GenBank/DDBJ databases">
        <title>In-depth cultivation of the pig gut microbiome towards novel bacterial diversity and tailored functional studies.</title>
        <authorList>
            <person name="Wylensek D."/>
            <person name="Hitch T.C.A."/>
            <person name="Clavel T."/>
        </authorList>
    </citation>
    <scope>NUCLEOTIDE SEQUENCE [LARGE SCALE GENOMIC DNA]</scope>
    <source>
        <strain evidence="1 2">WCA-380-WT-3A</strain>
    </source>
</reference>
<dbReference type="PANTHER" id="PTHR40658:SF3">
    <property type="entry name" value="CLBS_DFSB FAMILY FOUR-HELIX BUNDLE PROTEIN"/>
    <property type="match status" value="1"/>
</dbReference>
<evidence type="ECO:0000313" key="1">
    <source>
        <dbReference type="EMBL" id="MSS46574.1"/>
    </source>
</evidence>
<keyword evidence="2" id="KW-1185">Reference proteome</keyword>
<organism evidence="1 2">
    <name type="scientific">Cutibacterium porci</name>
    <dbReference type="NCBI Taxonomy" id="2605781"/>
    <lineage>
        <taxon>Bacteria</taxon>
        <taxon>Bacillati</taxon>
        <taxon>Actinomycetota</taxon>
        <taxon>Actinomycetes</taxon>
        <taxon>Propionibacteriales</taxon>
        <taxon>Propionibacteriaceae</taxon>
        <taxon>Cutibacterium</taxon>
    </lineage>
</organism>
<dbReference type="Gene3D" id="1.20.120.450">
    <property type="entry name" value="dinb family like domain"/>
    <property type="match status" value="1"/>
</dbReference>
<dbReference type="Pfam" id="PF08020">
    <property type="entry name" value="DUF1706"/>
    <property type="match status" value="1"/>
</dbReference>
<dbReference type="AlphaFoldDB" id="A0A7K0J9C0"/>
<dbReference type="InterPro" id="IPR012550">
    <property type="entry name" value="DUF1706"/>
</dbReference>
<dbReference type="Proteomes" id="UP000466104">
    <property type="component" value="Unassembled WGS sequence"/>
</dbReference>
<protein>
    <submittedName>
        <fullName evidence="1">ClbS/DfsB family four-helix bundle protein</fullName>
    </submittedName>
</protein>
<dbReference type="EMBL" id="VUMG01000004">
    <property type="protein sequence ID" value="MSS46574.1"/>
    <property type="molecule type" value="Genomic_DNA"/>
</dbReference>
<gene>
    <name evidence="1" type="ORF">FYJ43_11225</name>
</gene>
<dbReference type="PANTHER" id="PTHR40658">
    <property type="match status" value="1"/>
</dbReference>
<dbReference type="InterPro" id="IPR034660">
    <property type="entry name" value="DinB/YfiT-like"/>
</dbReference>
<comment type="caution">
    <text evidence="1">The sequence shown here is derived from an EMBL/GenBank/DDBJ whole genome shotgun (WGS) entry which is preliminary data.</text>
</comment>
<accession>A0A7K0J9C0</accession>
<evidence type="ECO:0000313" key="2">
    <source>
        <dbReference type="Proteomes" id="UP000466104"/>
    </source>
</evidence>